<reference evidence="2" key="1">
    <citation type="journal article" date="2014" name="Front. Microbiol.">
        <title>High frequency of phylogenetically diverse reductive dehalogenase-homologous genes in deep subseafloor sedimentary metagenomes.</title>
        <authorList>
            <person name="Kawai M."/>
            <person name="Futagami T."/>
            <person name="Toyoda A."/>
            <person name="Takaki Y."/>
            <person name="Nishi S."/>
            <person name="Hori S."/>
            <person name="Arai W."/>
            <person name="Tsubouchi T."/>
            <person name="Morono Y."/>
            <person name="Uchiyama I."/>
            <person name="Ito T."/>
            <person name="Fujiyama A."/>
            <person name="Inagaki F."/>
            <person name="Takami H."/>
        </authorList>
    </citation>
    <scope>NUCLEOTIDE SEQUENCE</scope>
    <source>
        <strain evidence="2">Expedition CK06-06</strain>
    </source>
</reference>
<name>X1UVU5_9ZZZZ</name>
<gene>
    <name evidence="2" type="ORF">S12H4_60265</name>
</gene>
<feature type="region of interest" description="Disordered" evidence="1">
    <location>
        <begin position="1"/>
        <end position="29"/>
    </location>
</feature>
<dbReference type="AlphaFoldDB" id="X1UVU5"/>
<protein>
    <submittedName>
        <fullName evidence="2">Uncharacterized protein</fullName>
    </submittedName>
</protein>
<proteinExistence type="predicted"/>
<accession>X1UVU5</accession>
<feature type="non-terminal residue" evidence="2">
    <location>
        <position position="1"/>
    </location>
</feature>
<dbReference type="EMBL" id="BARW01039618">
    <property type="protein sequence ID" value="GAJ21623.1"/>
    <property type="molecule type" value="Genomic_DNA"/>
</dbReference>
<evidence type="ECO:0000256" key="1">
    <source>
        <dbReference type="SAM" id="MobiDB-lite"/>
    </source>
</evidence>
<organism evidence="2">
    <name type="scientific">marine sediment metagenome</name>
    <dbReference type="NCBI Taxonomy" id="412755"/>
    <lineage>
        <taxon>unclassified sequences</taxon>
        <taxon>metagenomes</taxon>
        <taxon>ecological metagenomes</taxon>
    </lineage>
</organism>
<sequence length="29" mass="3352">FTDTYRFLNSDPGYTGNFDEDHTQKGPLD</sequence>
<evidence type="ECO:0000313" key="2">
    <source>
        <dbReference type="EMBL" id="GAJ21623.1"/>
    </source>
</evidence>
<feature type="compositionally biased region" description="Basic and acidic residues" evidence="1">
    <location>
        <begin position="19"/>
        <end position="29"/>
    </location>
</feature>
<comment type="caution">
    <text evidence="2">The sequence shown here is derived from an EMBL/GenBank/DDBJ whole genome shotgun (WGS) entry which is preliminary data.</text>
</comment>